<dbReference type="EMBL" id="CAJPVJ010004333">
    <property type="protein sequence ID" value="CAG2168500.1"/>
    <property type="molecule type" value="Genomic_DNA"/>
</dbReference>
<feature type="domain" description="N-acetylmuramoyl-L-alanine amidase" evidence="4">
    <location>
        <begin position="61"/>
        <end position="199"/>
    </location>
</feature>
<evidence type="ECO:0008006" key="8">
    <source>
        <dbReference type="Google" id="ProtNLM"/>
    </source>
</evidence>
<dbReference type="InterPro" id="IPR002502">
    <property type="entry name" value="Amidase_domain"/>
</dbReference>
<dbReference type="Proteomes" id="UP000728032">
    <property type="component" value="Unassembled WGS sequence"/>
</dbReference>
<dbReference type="PANTHER" id="PTHR11022:SF41">
    <property type="entry name" value="PEPTIDOGLYCAN-RECOGNITION PROTEIN LC-RELATED"/>
    <property type="match status" value="1"/>
</dbReference>
<keyword evidence="3" id="KW-0391">Immunity</keyword>
<keyword evidence="2" id="KW-0399">Innate immunity</keyword>
<dbReference type="Gene3D" id="3.40.80.10">
    <property type="entry name" value="Peptidoglycan recognition protein-like"/>
    <property type="match status" value="1"/>
</dbReference>
<dbReference type="SMART" id="SM00701">
    <property type="entry name" value="PGRP"/>
    <property type="match status" value="1"/>
</dbReference>
<accession>A0A7R9LZW6</accession>
<dbReference type="InterPro" id="IPR015510">
    <property type="entry name" value="PGRP"/>
</dbReference>
<dbReference type="AlphaFoldDB" id="A0A7R9LZW6"/>
<dbReference type="PANTHER" id="PTHR11022">
    <property type="entry name" value="PEPTIDOGLYCAN RECOGNITION PROTEIN"/>
    <property type="match status" value="1"/>
</dbReference>
<evidence type="ECO:0000256" key="1">
    <source>
        <dbReference type="ARBA" id="ARBA00007553"/>
    </source>
</evidence>
<dbReference type="GO" id="GO:0008745">
    <property type="term" value="F:N-acetylmuramoyl-L-alanine amidase activity"/>
    <property type="evidence" value="ECO:0007669"/>
    <property type="project" value="InterPro"/>
</dbReference>
<sequence>MSTANKMCCKGNIANNMCANRAQVCCFGQYDCNNKYTNPGQTQNMCPNIGIISRSAWRSRSPKTNLKSLAPVGHVFIHHTDDGNTCNNQNDCSVRLRSLQSYHQLNKGWTDIAWNFIIGGDGQVYEGVGWNKEGFHTLNWNRYSLGIAFVGNYNEVEPSVEMLDSLEELIKCGKNKGYIRPDYQLHGHRDALTTTECPGEELYTDISQMPHFVPGPLNLLPN</sequence>
<dbReference type="SUPFAM" id="SSF55846">
    <property type="entry name" value="N-acetylmuramoyl-L-alanine amidase-like"/>
    <property type="match status" value="1"/>
</dbReference>
<evidence type="ECO:0000259" key="5">
    <source>
        <dbReference type="SMART" id="SM00701"/>
    </source>
</evidence>
<dbReference type="InterPro" id="IPR006619">
    <property type="entry name" value="PGRP_domain_met/bac"/>
</dbReference>
<evidence type="ECO:0000313" key="7">
    <source>
        <dbReference type="Proteomes" id="UP000728032"/>
    </source>
</evidence>
<gene>
    <name evidence="6" type="ORF">ONB1V03_LOCUS7988</name>
</gene>
<reference evidence="6" key="1">
    <citation type="submission" date="2020-11" db="EMBL/GenBank/DDBJ databases">
        <authorList>
            <person name="Tran Van P."/>
        </authorList>
    </citation>
    <scope>NUCLEOTIDE SEQUENCE</scope>
</reference>
<protein>
    <recommendedName>
        <fullName evidence="8">Peptidoglycan-recognition protein</fullName>
    </recommendedName>
</protein>
<dbReference type="FunFam" id="3.40.80.10:FF:000001">
    <property type="entry name" value="Peptidoglycan recognition protein 1"/>
    <property type="match status" value="1"/>
</dbReference>
<dbReference type="SMART" id="SM00644">
    <property type="entry name" value="Ami_2"/>
    <property type="match status" value="1"/>
</dbReference>
<dbReference type="InterPro" id="IPR036505">
    <property type="entry name" value="Amidase/PGRP_sf"/>
</dbReference>
<name>A0A7R9LZW6_9ACAR</name>
<evidence type="ECO:0000256" key="3">
    <source>
        <dbReference type="ARBA" id="ARBA00022859"/>
    </source>
</evidence>
<dbReference type="GO" id="GO:0045087">
    <property type="term" value="P:innate immune response"/>
    <property type="evidence" value="ECO:0007669"/>
    <property type="project" value="UniProtKB-KW"/>
</dbReference>
<keyword evidence="7" id="KW-1185">Reference proteome</keyword>
<evidence type="ECO:0000259" key="4">
    <source>
        <dbReference type="SMART" id="SM00644"/>
    </source>
</evidence>
<comment type="similarity">
    <text evidence="1">Belongs to the N-acetylmuramoyl-L-alanine amidase 2 family.</text>
</comment>
<organism evidence="6">
    <name type="scientific">Oppiella nova</name>
    <dbReference type="NCBI Taxonomy" id="334625"/>
    <lineage>
        <taxon>Eukaryota</taxon>
        <taxon>Metazoa</taxon>
        <taxon>Ecdysozoa</taxon>
        <taxon>Arthropoda</taxon>
        <taxon>Chelicerata</taxon>
        <taxon>Arachnida</taxon>
        <taxon>Acari</taxon>
        <taxon>Acariformes</taxon>
        <taxon>Sarcoptiformes</taxon>
        <taxon>Oribatida</taxon>
        <taxon>Brachypylina</taxon>
        <taxon>Oppioidea</taxon>
        <taxon>Oppiidae</taxon>
        <taxon>Oppiella</taxon>
    </lineage>
</organism>
<dbReference type="EMBL" id="OC919158">
    <property type="protein sequence ID" value="CAD7650788.1"/>
    <property type="molecule type" value="Genomic_DNA"/>
</dbReference>
<evidence type="ECO:0000256" key="2">
    <source>
        <dbReference type="ARBA" id="ARBA00022588"/>
    </source>
</evidence>
<dbReference type="CDD" id="cd06583">
    <property type="entry name" value="PGRP"/>
    <property type="match status" value="1"/>
</dbReference>
<dbReference type="GO" id="GO:0009253">
    <property type="term" value="P:peptidoglycan catabolic process"/>
    <property type="evidence" value="ECO:0007669"/>
    <property type="project" value="InterPro"/>
</dbReference>
<dbReference type="OrthoDB" id="10001926at2759"/>
<feature type="domain" description="Peptidoglycan recognition protein family" evidence="5">
    <location>
        <begin position="49"/>
        <end position="192"/>
    </location>
</feature>
<dbReference type="Pfam" id="PF01510">
    <property type="entry name" value="Amidase_2"/>
    <property type="match status" value="1"/>
</dbReference>
<dbReference type="GO" id="GO:0008270">
    <property type="term" value="F:zinc ion binding"/>
    <property type="evidence" value="ECO:0007669"/>
    <property type="project" value="InterPro"/>
</dbReference>
<proteinExistence type="inferred from homology"/>
<evidence type="ECO:0000313" key="6">
    <source>
        <dbReference type="EMBL" id="CAD7650788.1"/>
    </source>
</evidence>